<dbReference type="GO" id="GO:0016757">
    <property type="term" value="F:glycosyltransferase activity"/>
    <property type="evidence" value="ECO:0007669"/>
    <property type="project" value="UniProtKB-KW"/>
</dbReference>
<evidence type="ECO:0000313" key="4">
    <source>
        <dbReference type="EMBL" id="MDN0023310.1"/>
    </source>
</evidence>
<dbReference type="GO" id="GO:0009103">
    <property type="term" value="P:lipopolysaccharide biosynthetic process"/>
    <property type="evidence" value="ECO:0007669"/>
    <property type="project" value="TreeGrafter"/>
</dbReference>
<reference evidence="5" key="2">
    <citation type="submission" date="2023-08" db="EMBL/GenBank/DDBJ databases">
        <title>Identification and characterization of horizontal gene transfer across gut microbiota members of farm animals based on homology search.</title>
        <authorList>
            <person name="Schwarzerova J."/>
            <person name="Nykrynova M."/>
            <person name="Jureckova K."/>
            <person name="Cejkova D."/>
            <person name="Rychlik I."/>
        </authorList>
    </citation>
    <scope>NUCLEOTIDE SEQUENCE</scope>
    <source>
        <strain evidence="5">ET15</strain>
        <strain evidence="4">ET37</strain>
    </source>
</reference>
<dbReference type="Proteomes" id="UP001167831">
    <property type="component" value="Unassembled WGS sequence"/>
</dbReference>
<dbReference type="SUPFAM" id="SSF53756">
    <property type="entry name" value="UDP-Glycosyltransferase/glycogen phosphorylase"/>
    <property type="match status" value="1"/>
</dbReference>
<keyword evidence="5" id="KW-0328">Glycosyltransferase</keyword>
<dbReference type="RefSeq" id="WP_289825719.1">
    <property type="nucleotide sequence ID" value="NZ_JAUEIE010000010.1"/>
</dbReference>
<dbReference type="InterPro" id="IPR028098">
    <property type="entry name" value="Glyco_trans_4-like_N"/>
</dbReference>
<name>A0AAW7JVV7_9BACT</name>
<dbReference type="Proteomes" id="UP001168478">
    <property type="component" value="Unassembled WGS sequence"/>
</dbReference>
<proteinExistence type="predicted"/>
<evidence type="ECO:0000313" key="5">
    <source>
        <dbReference type="EMBL" id="MDN0025951.1"/>
    </source>
</evidence>
<dbReference type="Pfam" id="PF00534">
    <property type="entry name" value="Glycos_transf_1"/>
    <property type="match status" value="1"/>
</dbReference>
<feature type="domain" description="Glycosyl transferase family 1" evidence="2">
    <location>
        <begin position="234"/>
        <end position="376"/>
    </location>
</feature>
<dbReference type="EMBL" id="JAUEIF010000010">
    <property type="protein sequence ID" value="MDN0025951.1"/>
    <property type="molecule type" value="Genomic_DNA"/>
</dbReference>
<organism evidence="5 7">
    <name type="scientific">Leyella lascolaii</name>
    <dbReference type="NCBI Taxonomy" id="1776379"/>
    <lineage>
        <taxon>Bacteria</taxon>
        <taxon>Pseudomonadati</taxon>
        <taxon>Bacteroidota</taxon>
        <taxon>Bacteroidia</taxon>
        <taxon>Bacteroidales</taxon>
        <taxon>Prevotellaceae</taxon>
        <taxon>Leyella</taxon>
    </lineage>
</organism>
<dbReference type="InterPro" id="IPR001296">
    <property type="entry name" value="Glyco_trans_1"/>
</dbReference>
<dbReference type="PANTHER" id="PTHR46401:SF2">
    <property type="entry name" value="GLYCOSYLTRANSFERASE WBBK-RELATED"/>
    <property type="match status" value="1"/>
</dbReference>
<feature type="domain" description="Glycosyltransferase subfamily 4-like N-terminal" evidence="3">
    <location>
        <begin position="106"/>
        <end position="223"/>
    </location>
</feature>
<keyword evidence="6" id="KW-1185">Reference proteome</keyword>
<keyword evidence="1 5" id="KW-0808">Transferase</keyword>
<dbReference type="EMBL" id="JAUEIE010000010">
    <property type="protein sequence ID" value="MDN0023310.1"/>
    <property type="molecule type" value="Genomic_DNA"/>
</dbReference>
<reference evidence="5" key="1">
    <citation type="submission" date="2023-06" db="EMBL/GenBank/DDBJ databases">
        <authorList>
            <person name="Zeman M."/>
            <person name="Kubasova T."/>
            <person name="Jahodarova E."/>
            <person name="Nykrynova M."/>
            <person name="Rychlik I."/>
        </authorList>
    </citation>
    <scope>NUCLEOTIDE SEQUENCE</scope>
    <source>
        <strain evidence="5">ET15</strain>
        <strain evidence="4">ET37</strain>
    </source>
</reference>
<dbReference type="PANTHER" id="PTHR46401">
    <property type="entry name" value="GLYCOSYLTRANSFERASE WBBK-RELATED"/>
    <property type="match status" value="1"/>
</dbReference>
<dbReference type="EC" id="2.4.-.-" evidence="5"/>
<gene>
    <name evidence="4" type="ORF">QVN81_09795</name>
    <name evidence="5" type="ORF">QVN84_10540</name>
</gene>
<dbReference type="AlphaFoldDB" id="A0AAW7JVV7"/>
<comment type="caution">
    <text evidence="5">The sequence shown here is derived from an EMBL/GenBank/DDBJ whole genome shotgun (WGS) entry which is preliminary data.</text>
</comment>
<dbReference type="Gene3D" id="3.40.50.2000">
    <property type="entry name" value="Glycogen Phosphorylase B"/>
    <property type="match status" value="2"/>
</dbReference>
<evidence type="ECO:0000256" key="1">
    <source>
        <dbReference type="ARBA" id="ARBA00022679"/>
    </source>
</evidence>
<dbReference type="Pfam" id="PF13439">
    <property type="entry name" value="Glyco_transf_4"/>
    <property type="match status" value="1"/>
</dbReference>
<evidence type="ECO:0000259" key="2">
    <source>
        <dbReference type="Pfam" id="PF00534"/>
    </source>
</evidence>
<evidence type="ECO:0000313" key="7">
    <source>
        <dbReference type="Proteomes" id="UP001168478"/>
    </source>
</evidence>
<evidence type="ECO:0000313" key="6">
    <source>
        <dbReference type="Proteomes" id="UP001167831"/>
    </source>
</evidence>
<evidence type="ECO:0000259" key="3">
    <source>
        <dbReference type="Pfam" id="PF13439"/>
    </source>
</evidence>
<accession>A0AAW7JVV7</accession>
<protein>
    <submittedName>
        <fullName evidence="5">Glycosyltransferase</fullName>
        <ecNumber evidence="5">2.4.-.-</ecNumber>
    </submittedName>
</protein>
<sequence>MRVVHINKLLDGGAAWCAIRISNALQRKGLESSMIVMDNKTGNIIDSNITIAEKDLIYRTSHNFLLRMIMKIIKILVRPNFEYYKYKRIEAEKYANMFFTSPLTEYKSLVKHPLVKNADIIHLHWVSDFVDFPSFFKDIDKPVVWTIHDENPGLGGFHYSLQKKNASKEYLNLDKKYEEIKRKAINGCNRPYLVAISEKMRTFFKNNKILGECPVTLIHNGVDGESFVKKDRILSRKKLQLPLDKKIFLFSSYKIDDPRKGLSLLLDALSYFHDDSFLLVCLGKCDNIPSMGVNIRCEGLITGNEMLSMYYSAADFFILSSFQEAFAQTPLESMSCGTPVIAFPCSGVPELINEQNGIICGDFTVEALIKGIKEALGKTYNGDDIRRYVLSHFSYDIIAQQYIQLYNKVLTDTKTRK</sequence>